<comment type="caution">
    <text evidence="2">The sequence shown here is derived from an EMBL/GenBank/DDBJ whole genome shotgun (WGS) entry which is preliminary data.</text>
</comment>
<dbReference type="InterPro" id="IPR053157">
    <property type="entry name" value="Sterol_Uptake_Regulator"/>
</dbReference>
<dbReference type="AlphaFoldDB" id="A0AAJ0GIW0"/>
<name>A0AAJ0GIW0_9PEZI</name>
<protein>
    <submittedName>
        <fullName evidence="2">Uncharacterized protein</fullName>
    </submittedName>
</protein>
<dbReference type="PANTHER" id="PTHR47784">
    <property type="entry name" value="STEROL UPTAKE CONTROL PROTEIN 2"/>
    <property type="match status" value="1"/>
</dbReference>
<evidence type="ECO:0000256" key="1">
    <source>
        <dbReference type="SAM" id="MobiDB-lite"/>
    </source>
</evidence>
<dbReference type="GO" id="GO:0001228">
    <property type="term" value="F:DNA-binding transcription activator activity, RNA polymerase II-specific"/>
    <property type="evidence" value="ECO:0007669"/>
    <property type="project" value="TreeGrafter"/>
</dbReference>
<dbReference type="PANTHER" id="PTHR47784:SF5">
    <property type="entry name" value="STEROL UPTAKE CONTROL PROTEIN 2"/>
    <property type="match status" value="1"/>
</dbReference>
<evidence type="ECO:0000313" key="2">
    <source>
        <dbReference type="EMBL" id="KAK3058335.1"/>
    </source>
</evidence>
<reference evidence="2" key="1">
    <citation type="submission" date="2023-04" db="EMBL/GenBank/DDBJ databases">
        <title>Black Yeasts Isolated from many extreme environments.</title>
        <authorList>
            <person name="Coleine C."/>
            <person name="Stajich J.E."/>
            <person name="Selbmann L."/>
        </authorList>
    </citation>
    <scope>NUCLEOTIDE SEQUENCE</scope>
    <source>
        <strain evidence="2">CCFEE 5312</strain>
    </source>
</reference>
<feature type="region of interest" description="Disordered" evidence="1">
    <location>
        <begin position="1"/>
        <end position="32"/>
    </location>
</feature>
<proteinExistence type="predicted"/>
<organism evidence="2 3">
    <name type="scientific">Extremus antarcticus</name>
    <dbReference type="NCBI Taxonomy" id="702011"/>
    <lineage>
        <taxon>Eukaryota</taxon>
        <taxon>Fungi</taxon>
        <taxon>Dikarya</taxon>
        <taxon>Ascomycota</taxon>
        <taxon>Pezizomycotina</taxon>
        <taxon>Dothideomycetes</taxon>
        <taxon>Dothideomycetidae</taxon>
        <taxon>Mycosphaerellales</taxon>
        <taxon>Extremaceae</taxon>
        <taxon>Extremus</taxon>
    </lineage>
</organism>
<dbReference type="EMBL" id="JAWDJX010000002">
    <property type="protein sequence ID" value="KAK3058335.1"/>
    <property type="molecule type" value="Genomic_DNA"/>
</dbReference>
<evidence type="ECO:0000313" key="3">
    <source>
        <dbReference type="Proteomes" id="UP001271007"/>
    </source>
</evidence>
<dbReference type="Proteomes" id="UP001271007">
    <property type="component" value="Unassembled WGS sequence"/>
</dbReference>
<accession>A0AAJ0GIW0</accession>
<keyword evidence="3" id="KW-1185">Reference proteome</keyword>
<sequence length="406" mass="46133">METRGNQLAPPTPSTDVSNTPTSERRDTDEIDPSLELRLMHGWTAYACKTFATDVEFWMYQVPLIALQFRPVLDSVLAMAALHASRQPPKQWVPTEGRMVPLRDVTYDPAHPYQDVNNTGKPRSMEINEAFLNRVNHAGNNVYLASKRRSEMLAASRFYFERAIDGYMRSLQDLSIENIEAIFVTSVLCSFHACFVLSESDEDSTLPSVDPVQWMRIGKGTRFIRHRWADLVGSVWLGTSGVLNGKPGIMMDDPTLFNTEHGRPFLKLLTYAQDFETIHAEDRAIYKDVLCYIGAIYTMIVEHTEDEVAMCRRIVGTASWNDPSFTDFVEARQPRALAILAHLFACMKLIAEKVPWFDGIAERQIPKIYDQLPAGWRPMLAWPIAIMNGEIDREPTETQIDDILAL</sequence>
<gene>
    <name evidence="2" type="ORF">LTR09_001413</name>
</gene>